<evidence type="ECO:0000256" key="1">
    <source>
        <dbReference type="SAM" id="Phobius"/>
    </source>
</evidence>
<keyword evidence="1" id="KW-1133">Transmembrane helix</keyword>
<comment type="caution">
    <text evidence="2">The sequence shown here is derived from an EMBL/GenBank/DDBJ whole genome shotgun (WGS) entry which is preliminary data.</text>
</comment>
<dbReference type="EMBL" id="PQAP01000166">
    <property type="protein sequence ID" value="PWB69712.1"/>
    <property type="molecule type" value="Genomic_DNA"/>
</dbReference>
<organism evidence="2 3">
    <name type="scientific">candidate division GN15 bacterium</name>
    <dbReference type="NCBI Taxonomy" id="2072418"/>
    <lineage>
        <taxon>Bacteria</taxon>
        <taxon>candidate division GN15</taxon>
    </lineage>
</organism>
<feature type="transmembrane region" description="Helical" evidence="1">
    <location>
        <begin position="133"/>
        <end position="152"/>
    </location>
</feature>
<keyword evidence="1" id="KW-0472">Membrane</keyword>
<accession>A0A855X3C1</accession>
<dbReference type="Proteomes" id="UP000250918">
    <property type="component" value="Unassembled WGS sequence"/>
</dbReference>
<feature type="transmembrane region" description="Helical" evidence="1">
    <location>
        <begin position="40"/>
        <end position="60"/>
    </location>
</feature>
<gene>
    <name evidence="2" type="ORF">C3F09_10115</name>
</gene>
<reference evidence="2 3" key="1">
    <citation type="journal article" date="2018" name="ISME J.">
        <title>A methanotrophic archaeon couples anaerobic oxidation of methane to Fe(III) reduction.</title>
        <authorList>
            <person name="Cai C."/>
            <person name="Leu A.O."/>
            <person name="Xie G.J."/>
            <person name="Guo J."/>
            <person name="Feng Y."/>
            <person name="Zhao J.X."/>
            <person name="Tyson G.W."/>
            <person name="Yuan Z."/>
            <person name="Hu S."/>
        </authorList>
    </citation>
    <scope>NUCLEOTIDE SEQUENCE [LARGE SCALE GENOMIC DNA]</scope>
    <source>
        <strain evidence="2">FeB_12</strain>
    </source>
</reference>
<name>A0A855X3C1_9BACT</name>
<proteinExistence type="predicted"/>
<evidence type="ECO:0000313" key="3">
    <source>
        <dbReference type="Proteomes" id="UP000250918"/>
    </source>
</evidence>
<feature type="transmembrane region" description="Helical" evidence="1">
    <location>
        <begin position="104"/>
        <end position="121"/>
    </location>
</feature>
<keyword evidence="1" id="KW-0812">Transmembrane</keyword>
<sequence>MSRRVAQIVCAVFGVLMFLLFFSGHPTAKAITLAITTQYWQVIAAFALIVGAVSFVRVNVKAIQRRQDIPFRAIGLLGMISMPVLAIGWGIGGSSPFLWVFENIQAPMQSTVFALLAFFVASASLRGFRARSIPAAILLVSAVVMLLSRSWFESTTSSFLLTASDWLRNYPSMAARRAILIGIGLGSLTTSLRLIVGIERTWLGGSR</sequence>
<feature type="transmembrane region" description="Helical" evidence="1">
    <location>
        <begin position="72"/>
        <end position="92"/>
    </location>
</feature>
<dbReference type="AlphaFoldDB" id="A0A855X3C1"/>
<evidence type="ECO:0000313" key="2">
    <source>
        <dbReference type="EMBL" id="PWB69712.1"/>
    </source>
</evidence>
<feature type="transmembrane region" description="Helical" evidence="1">
    <location>
        <begin position="178"/>
        <end position="198"/>
    </location>
</feature>
<protein>
    <submittedName>
        <fullName evidence="2">Uncharacterized protein</fullName>
    </submittedName>
</protein>